<keyword evidence="5" id="KW-0472">Membrane</keyword>
<dbReference type="InterPro" id="IPR003594">
    <property type="entry name" value="HATPase_dom"/>
</dbReference>
<keyword evidence="2" id="KW-0597">Phosphoprotein</keyword>
<dbReference type="InterPro" id="IPR036890">
    <property type="entry name" value="HATPase_C_sf"/>
</dbReference>
<dbReference type="AlphaFoldDB" id="A0A2M8Z4M3"/>
<evidence type="ECO:0000256" key="3">
    <source>
        <dbReference type="ARBA" id="ARBA00022679"/>
    </source>
</evidence>
<feature type="transmembrane region" description="Helical" evidence="5">
    <location>
        <begin position="315"/>
        <end position="336"/>
    </location>
</feature>
<dbReference type="PROSITE" id="PS50885">
    <property type="entry name" value="HAMP"/>
    <property type="match status" value="1"/>
</dbReference>
<keyword evidence="5" id="KW-1133">Transmembrane helix</keyword>
<evidence type="ECO:0000313" key="8">
    <source>
        <dbReference type="Proteomes" id="UP000231092"/>
    </source>
</evidence>
<name>A0A2M8Z4M3_9FIRM</name>
<evidence type="ECO:0000256" key="1">
    <source>
        <dbReference type="ARBA" id="ARBA00004370"/>
    </source>
</evidence>
<dbReference type="CDD" id="cd06225">
    <property type="entry name" value="HAMP"/>
    <property type="match status" value="1"/>
</dbReference>
<dbReference type="EMBL" id="PGET01000001">
    <property type="protein sequence ID" value="PJJ28395.1"/>
    <property type="molecule type" value="Genomic_DNA"/>
</dbReference>
<comment type="subcellular location">
    <subcellularLocation>
        <location evidence="1">Membrane</location>
    </subcellularLocation>
</comment>
<organism evidence="7 8">
    <name type="scientific">[Clostridium] celerecrescens 18A</name>
    <dbReference type="NCBI Taxonomy" id="1286362"/>
    <lineage>
        <taxon>Bacteria</taxon>
        <taxon>Bacillati</taxon>
        <taxon>Bacillota</taxon>
        <taxon>Clostridia</taxon>
        <taxon>Lachnospirales</taxon>
        <taxon>Lachnospiraceae</taxon>
        <taxon>Lacrimispora</taxon>
    </lineage>
</organism>
<evidence type="ECO:0000259" key="6">
    <source>
        <dbReference type="PROSITE" id="PS50885"/>
    </source>
</evidence>
<dbReference type="Pfam" id="PF02518">
    <property type="entry name" value="HATPase_c"/>
    <property type="match status" value="1"/>
</dbReference>
<gene>
    <name evidence="7" type="ORF">H171_1896</name>
</gene>
<dbReference type="Gene3D" id="3.30.565.10">
    <property type="entry name" value="Histidine kinase-like ATPase, C-terminal domain"/>
    <property type="match status" value="1"/>
</dbReference>
<dbReference type="RefSeq" id="WP_242976922.1">
    <property type="nucleotide sequence ID" value="NZ_PGET01000001.1"/>
</dbReference>
<dbReference type="InterPro" id="IPR003660">
    <property type="entry name" value="HAMP_dom"/>
</dbReference>
<dbReference type="Gene3D" id="6.10.340.10">
    <property type="match status" value="1"/>
</dbReference>
<dbReference type="GO" id="GO:0000155">
    <property type="term" value="F:phosphorelay sensor kinase activity"/>
    <property type="evidence" value="ECO:0007669"/>
    <property type="project" value="InterPro"/>
</dbReference>
<dbReference type="SUPFAM" id="SSF158472">
    <property type="entry name" value="HAMP domain-like"/>
    <property type="match status" value="1"/>
</dbReference>
<comment type="caution">
    <text evidence="7">The sequence shown here is derived from an EMBL/GenBank/DDBJ whole genome shotgun (WGS) entry which is preliminary data.</text>
</comment>
<evidence type="ECO:0000256" key="4">
    <source>
        <dbReference type="ARBA" id="ARBA00022777"/>
    </source>
</evidence>
<keyword evidence="3" id="KW-0808">Transferase</keyword>
<feature type="domain" description="HAMP" evidence="6">
    <location>
        <begin position="333"/>
        <end position="385"/>
    </location>
</feature>
<evidence type="ECO:0000256" key="2">
    <source>
        <dbReference type="ARBA" id="ARBA00022553"/>
    </source>
</evidence>
<keyword evidence="4 7" id="KW-0418">Kinase</keyword>
<evidence type="ECO:0000313" key="7">
    <source>
        <dbReference type="EMBL" id="PJJ28395.1"/>
    </source>
</evidence>
<keyword evidence="5" id="KW-0812">Transmembrane</keyword>
<dbReference type="InterPro" id="IPR050640">
    <property type="entry name" value="Bact_2-comp_sensor_kinase"/>
</dbReference>
<protein>
    <submittedName>
        <fullName evidence="7">Two-component system sensor histidine kinase YesM</fullName>
    </submittedName>
</protein>
<dbReference type="Pfam" id="PF00672">
    <property type="entry name" value="HAMP"/>
    <property type="match status" value="1"/>
</dbReference>
<reference evidence="7 8" key="1">
    <citation type="submission" date="2017-11" db="EMBL/GenBank/DDBJ databases">
        <title>Understudied soil microbes with underappreciated capabilities: Untangling the Clostridium saccharolyticum group.</title>
        <authorList>
            <person name="Leschine S."/>
        </authorList>
    </citation>
    <scope>NUCLEOTIDE SEQUENCE [LARGE SCALE GENOMIC DNA]</scope>
    <source>
        <strain evidence="7 8">18A</strain>
    </source>
</reference>
<accession>A0A2M8Z4M3</accession>
<sequence length="615" mass="71477">MIPERGKGMKKPSKLSVRMFLLLLLCVVMPLAGTCIYVRVSMEHFIQEKLSEKVIQNISRGERNICDNLQNIAALTNVFVYDEDLQRRITDPNTSEYDNTKYFDQMIHKLSIASGFDFVQDMKILLFDDYSRIYSNWSMNYQDYQFLLDQDWVKKSRENNGHIVWSMFNPAYIIGEQKDQTYISLAKSLLNDYTTGNVIGTLIISIDQKKFSDLLMEYAYAGDMAYVCVGEGTVLLQNDTQGLIHEEDIRNLFQETEKKKSGNLRYQSAGGNFLISYYTIPKPWVFNDQQMKVFHFTNYQEVTNQVEMIGHRMNLIILIVICALVLILYLSIRMLVKPIVKLSGQMEIYTLDMDLKNIDMKRSDEIGQLNRSFRQMSINIRHLFEELKNEHEIKEKYRYESLRAQLNPHFLFNTLSTIRWMAIIRGADNIVDGIDALAHILKYSMSRENCLVTVAEEVENIRNYLYIQNCRYGNHCRLEMDLEEDLMNLKTAKFILQPIVENAVIHGYDKEREEILIRIYGSAEEDNLNIYVEDDGVGISPNVIRQFEASREGRIKESKLTGIGIKNVDEYIRITFGNEYGLAIESLKTRGTVVLFTLPVIREEKSGDEKGDDCR</sequence>
<dbReference type="Proteomes" id="UP000231092">
    <property type="component" value="Unassembled WGS sequence"/>
</dbReference>
<dbReference type="PANTHER" id="PTHR34220:SF7">
    <property type="entry name" value="SENSOR HISTIDINE KINASE YPDA"/>
    <property type="match status" value="1"/>
</dbReference>
<dbReference type="GO" id="GO:0016020">
    <property type="term" value="C:membrane"/>
    <property type="evidence" value="ECO:0007669"/>
    <property type="project" value="UniProtKB-SubCell"/>
</dbReference>
<evidence type="ECO:0000256" key="5">
    <source>
        <dbReference type="SAM" id="Phobius"/>
    </source>
</evidence>
<proteinExistence type="predicted"/>
<dbReference type="Pfam" id="PF06580">
    <property type="entry name" value="His_kinase"/>
    <property type="match status" value="1"/>
</dbReference>
<dbReference type="PANTHER" id="PTHR34220">
    <property type="entry name" value="SENSOR HISTIDINE KINASE YPDA"/>
    <property type="match status" value="1"/>
</dbReference>
<dbReference type="SUPFAM" id="SSF55874">
    <property type="entry name" value="ATPase domain of HSP90 chaperone/DNA topoisomerase II/histidine kinase"/>
    <property type="match status" value="1"/>
</dbReference>
<dbReference type="InterPro" id="IPR010559">
    <property type="entry name" value="Sig_transdc_His_kin_internal"/>
</dbReference>